<evidence type="ECO:0000259" key="1">
    <source>
        <dbReference type="Pfam" id="PF01636"/>
    </source>
</evidence>
<dbReference type="Pfam" id="PF01636">
    <property type="entry name" value="APH"/>
    <property type="match status" value="1"/>
</dbReference>
<keyword evidence="3" id="KW-1185">Reference proteome</keyword>
<dbReference type="RefSeq" id="WP_247416944.1">
    <property type="nucleotide sequence ID" value="NZ_JALLGW010000001.1"/>
</dbReference>
<dbReference type="Proteomes" id="UP001596099">
    <property type="component" value="Unassembled WGS sequence"/>
</dbReference>
<dbReference type="Gene3D" id="3.90.1200.10">
    <property type="match status" value="1"/>
</dbReference>
<evidence type="ECO:0000313" key="2">
    <source>
        <dbReference type="EMBL" id="MFC5972958.1"/>
    </source>
</evidence>
<protein>
    <submittedName>
        <fullName evidence="2">Phosphotransferase family protein</fullName>
    </submittedName>
</protein>
<accession>A0ABD5RRC5</accession>
<reference evidence="2 3" key="1">
    <citation type="journal article" date="2019" name="Int. J. Syst. Evol. Microbiol.">
        <title>The Global Catalogue of Microorganisms (GCM) 10K type strain sequencing project: providing services to taxonomists for standard genome sequencing and annotation.</title>
        <authorList>
            <consortium name="The Broad Institute Genomics Platform"/>
            <consortium name="The Broad Institute Genome Sequencing Center for Infectious Disease"/>
            <person name="Wu L."/>
            <person name="Ma J."/>
        </authorList>
    </citation>
    <scope>NUCLEOTIDE SEQUENCE [LARGE SCALE GENOMIC DNA]</scope>
    <source>
        <strain evidence="2 3">CGMCC 1.12543</strain>
    </source>
</reference>
<dbReference type="EMBL" id="JBHSQH010000001">
    <property type="protein sequence ID" value="MFC5972958.1"/>
    <property type="molecule type" value="Genomic_DNA"/>
</dbReference>
<name>A0ABD5RRC5_9EURY</name>
<dbReference type="AlphaFoldDB" id="A0ABD5RRC5"/>
<dbReference type="InterPro" id="IPR002575">
    <property type="entry name" value="Aminoglycoside_PTrfase"/>
</dbReference>
<sequence length="260" mass="28180">MNRPLVGTGRTADVFALDDERVLKLFVDGVVPDKAEREMENTRVAHGAGAPAPAVHETRTVDGRVGIVLDRLDGPTLLDSLAERSWRVARVGRRLAEVQAGVHDCDGAGLPGQRERLRRDVAGGPLPGDTRDEVLSVLDDLPRGHAACHGDCHPGNVLQTPRPVVVDWLDATCGHPLADVARTTLLLRVAGVPSGVRGVPQRSVRRALLASYRRRYAEVTGRSLDDERWLLVAAAARLAEDVPGERSRLLSLVRELLDGR</sequence>
<organism evidence="2 3">
    <name type="scientific">Halomarina salina</name>
    <dbReference type="NCBI Taxonomy" id="1872699"/>
    <lineage>
        <taxon>Archaea</taxon>
        <taxon>Methanobacteriati</taxon>
        <taxon>Methanobacteriota</taxon>
        <taxon>Stenosarchaea group</taxon>
        <taxon>Halobacteria</taxon>
        <taxon>Halobacteriales</taxon>
        <taxon>Natronomonadaceae</taxon>
        <taxon>Halomarina</taxon>
    </lineage>
</organism>
<evidence type="ECO:0000313" key="3">
    <source>
        <dbReference type="Proteomes" id="UP001596099"/>
    </source>
</evidence>
<dbReference type="SUPFAM" id="SSF56112">
    <property type="entry name" value="Protein kinase-like (PK-like)"/>
    <property type="match status" value="1"/>
</dbReference>
<dbReference type="InterPro" id="IPR011009">
    <property type="entry name" value="Kinase-like_dom_sf"/>
</dbReference>
<proteinExistence type="predicted"/>
<comment type="caution">
    <text evidence="2">The sequence shown here is derived from an EMBL/GenBank/DDBJ whole genome shotgun (WGS) entry which is preliminary data.</text>
</comment>
<feature type="domain" description="Aminoglycoside phosphotransferase" evidence="1">
    <location>
        <begin position="7"/>
        <end position="191"/>
    </location>
</feature>
<gene>
    <name evidence="2" type="ORF">ACFPYI_16615</name>
</gene>